<dbReference type="GO" id="GO:0015969">
    <property type="term" value="P:guanosine tetraphosphate metabolic process"/>
    <property type="evidence" value="ECO:0007669"/>
    <property type="project" value="InterPro"/>
</dbReference>
<keyword evidence="8" id="KW-0418">Kinase</keyword>
<dbReference type="Gene3D" id="1.10.3210.10">
    <property type="entry name" value="Hypothetical protein af1432"/>
    <property type="match status" value="1"/>
</dbReference>
<evidence type="ECO:0000256" key="3">
    <source>
        <dbReference type="ARBA" id="ARBA00029754"/>
    </source>
</evidence>
<dbReference type="GO" id="GO:0005886">
    <property type="term" value="C:plasma membrane"/>
    <property type="evidence" value="ECO:0007669"/>
    <property type="project" value="TreeGrafter"/>
</dbReference>
<evidence type="ECO:0000259" key="6">
    <source>
        <dbReference type="PROSITE" id="PS51671"/>
    </source>
</evidence>
<dbReference type="SUPFAM" id="SSF81301">
    <property type="entry name" value="Nucleotidyltransferase"/>
    <property type="match status" value="1"/>
</dbReference>
<dbReference type="RefSeq" id="WP_088813426.1">
    <property type="nucleotide sequence ID" value="NZ_FYEX01000002.1"/>
</dbReference>
<feature type="domain" description="ACT" evidence="6">
    <location>
        <begin position="569"/>
        <end position="640"/>
    </location>
</feature>
<dbReference type="Pfam" id="PF13291">
    <property type="entry name" value="ACT_4"/>
    <property type="match status" value="1"/>
</dbReference>
<feature type="domain" description="TGS" evidence="7">
    <location>
        <begin position="363"/>
        <end position="424"/>
    </location>
</feature>
<dbReference type="Gene3D" id="3.10.20.30">
    <property type="match status" value="1"/>
</dbReference>
<reference evidence="9" key="1">
    <citation type="submission" date="2017-06" db="EMBL/GenBank/DDBJ databases">
        <authorList>
            <person name="Varghese N."/>
            <person name="Submissions S."/>
        </authorList>
    </citation>
    <scope>NUCLEOTIDE SEQUENCE [LARGE SCALE GENOMIC DNA]</scope>
    <source>
        <strain evidence="9">MWH-VicM1</strain>
    </source>
</reference>
<dbReference type="InterPro" id="IPR045865">
    <property type="entry name" value="ACT-like_dom_sf"/>
</dbReference>
<comment type="similarity">
    <text evidence="1">Belongs to the RelA/SpoT family.</text>
</comment>
<dbReference type="InterPro" id="IPR012675">
    <property type="entry name" value="Beta-grasp_dom_sf"/>
</dbReference>
<dbReference type="CDD" id="cd05399">
    <property type="entry name" value="NT_Rel-Spo_like"/>
    <property type="match status" value="1"/>
</dbReference>
<dbReference type="AlphaFoldDB" id="A0A212U1V6"/>
<protein>
    <recommendedName>
        <fullName evidence="2">GTP pyrophosphokinase</fullName>
    </recommendedName>
    <alternativeName>
        <fullName evidence="4">(p)ppGpp synthase</fullName>
    </alternativeName>
    <alternativeName>
        <fullName evidence="3">ATP:GTP 3'-pyrophosphotransferase</fullName>
    </alternativeName>
    <alternativeName>
        <fullName evidence="5">ppGpp synthase I</fullName>
    </alternativeName>
</protein>
<dbReference type="PANTHER" id="PTHR21262">
    <property type="entry name" value="GUANOSINE-3',5'-BIS DIPHOSPHATE 3'-PYROPHOSPHOHYDROLASE"/>
    <property type="match status" value="1"/>
</dbReference>
<keyword evidence="8" id="KW-0808">Transferase</keyword>
<dbReference type="Proteomes" id="UP000197215">
    <property type="component" value="Unassembled WGS sequence"/>
</dbReference>
<accession>A0A212U1V6</accession>
<dbReference type="PANTHER" id="PTHR21262:SF31">
    <property type="entry name" value="GTP PYROPHOSPHOKINASE"/>
    <property type="match status" value="1"/>
</dbReference>
<evidence type="ECO:0000256" key="4">
    <source>
        <dbReference type="ARBA" id="ARBA00032407"/>
    </source>
</evidence>
<evidence type="ECO:0000313" key="8">
    <source>
        <dbReference type="EMBL" id="SNC72120.1"/>
    </source>
</evidence>
<evidence type="ECO:0000313" key="9">
    <source>
        <dbReference type="Proteomes" id="UP000197215"/>
    </source>
</evidence>
<dbReference type="Gene3D" id="3.30.70.260">
    <property type="match status" value="1"/>
</dbReference>
<dbReference type="OrthoDB" id="9805041at2"/>
<dbReference type="GO" id="GO:0008893">
    <property type="term" value="F:guanosine-3',5'-bis(diphosphate) 3'-diphosphatase activity"/>
    <property type="evidence" value="ECO:0007669"/>
    <property type="project" value="TreeGrafter"/>
</dbReference>
<dbReference type="EMBL" id="FYEX01000002">
    <property type="protein sequence ID" value="SNC72120.1"/>
    <property type="molecule type" value="Genomic_DNA"/>
</dbReference>
<dbReference type="SUPFAM" id="SSF109604">
    <property type="entry name" value="HD-domain/PDEase-like"/>
    <property type="match status" value="1"/>
</dbReference>
<proteinExistence type="inferred from homology"/>
<dbReference type="SUPFAM" id="SSF81271">
    <property type="entry name" value="TGS-like"/>
    <property type="match status" value="1"/>
</dbReference>
<dbReference type="GO" id="GO:0016301">
    <property type="term" value="F:kinase activity"/>
    <property type="evidence" value="ECO:0007669"/>
    <property type="project" value="UniProtKB-KW"/>
</dbReference>
<dbReference type="SMART" id="SM00954">
    <property type="entry name" value="RelA_SpoT"/>
    <property type="match status" value="1"/>
</dbReference>
<evidence type="ECO:0000256" key="5">
    <source>
        <dbReference type="ARBA" id="ARBA00033308"/>
    </source>
</evidence>
<dbReference type="SUPFAM" id="SSF55021">
    <property type="entry name" value="ACT-like"/>
    <property type="match status" value="1"/>
</dbReference>
<keyword evidence="9" id="KW-1185">Reference proteome</keyword>
<name>A0A212U1V6_9BURK</name>
<dbReference type="CDD" id="cd04876">
    <property type="entry name" value="ACT_RelA-SpoT"/>
    <property type="match status" value="1"/>
</dbReference>
<dbReference type="GO" id="GO:0008728">
    <property type="term" value="F:GTP diphosphokinase activity"/>
    <property type="evidence" value="ECO:0007669"/>
    <property type="project" value="TreeGrafter"/>
</dbReference>
<dbReference type="Pfam" id="PF02824">
    <property type="entry name" value="TGS"/>
    <property type="match status" value="1"/>
</dbReference>
<dbReference type="Pfam" id="PF04607">
    <property type="entry name" value="RelA_SpoT"/>
    <property type="match status" value="1"/>
</dbReference>
<dbReference type="GO" id="GO:0042594">
    <property type="term" value="P:response to starvation"/>
    <property type="evidence" value="ECO:0007669"/>
    <property type="project" value="TreeGrafter"/>
</dbReference>
<dbReference type="InterPro" id="IPR004095">
    <property type="entry name" value="TGS"/>
</dbReference>
<sequence>MSSIVNTDLLFGEDSHAHALGVKEILLSLKLDEPSCVAAEYLDSTLNKEALEKQLGQEVAGLIIGYRGLKAAQVKIARQPANQLGQSAQAQVEVLRKMLLAFAHDLRVVLLHLASVLQTLRWVTSQRIETKSSWAQDILDVDAALANRLGIWQLKWEMEDLAFRCLAPDTYKQIAQLLDSKRIEREEFIAQVMQRLNTELQAAGIKADVQGRPKHIYSIWKKMQGKAIDFAQLYDVRAFRILVEDVKDCYAALGIVHHVWQPIPKEFDDYIARPKPNGYQSLHTVVMDSEGISFEVQVRTQEMHKQAEYGVAAHWRYKEAGKQGYSGTVSAKEEYDRRIAWARQLIAWKEDAWDQLKGQELDDQIYVLTPLGQVIPLQQGATPIDFAYSVHTDLGHRCRGARVDGAMVPLDTRLKNGQTVEIISIKQGGPSLDWLNVERGYLATHRARSKVRAWFAALQAEQEGDKEDQPIAEPVKPELPDIILRKSKAKAHQGDVLVVGVDSLLTQLSRCCRPVPPDAISGFVTRGRGVSIHRQDCSTFKQLLARAPERVVLTEWGDRSSSKSLFPVDIALMAVDRQGLLRDISEVFSRLKINVTGVKTQSRKGVASMQFTIEIASTDGLQHALTALLEVKGVTEARRK</sequence>
<dbReference type="FunFam" id="3.10.20.30:FF:000002">
    <property type="entry name" value="GTP pyrophosphokinase (RelA/SpoT)"/>
    <property type="match status" value="1"/>
</dbReference>
<dbReference type="InterPro" id="IPR033655">
    <property type="entry name" value="TGS_RelA/SpoT"/>
</dbReference>
<evidence type="ECO:0000256" key="1">
    <source>
        <dbReference type="ARBA" id="ARBA00007476"/>
    </source>
</evidence>
<dbReference type="PROSITE" id="PS51880">
    <property type="entry name" value="TGS"/>
    <property type="match status" value="1"/>
</dbReference>
<dbReference type="GO" id="GO:0015949">
    <property type="term" value="P:nucleobase-containing small molecule interconversion"/>
    <property type="evidence" value="ECO:0007669"/>
    <property type="project" value="UniProtKB-ARBA"/>
</dbReference>
<dbReference type="PROSITE" id="PS51671">
    <property type="entry name" value="ACT"/>
    <property type="match status" value="1"/>
</dbReference>
<organism evidence="8 9">
    <name type="scientific">Polynucleobacter victoriensis</name>
    <dbReference type="NCBI Taxonomy" id="2049319"/>
    <lineage>
        <taxon>Bacteria</taxon>
        <taxon>Pseudomonadati</taxon>
        <taxon>Pseudomonadota</taxon>
        <taxon>Betaproteobacteria</taxon>
        <taxon>Burkholderiales</taxon>
        <taxon>Burkholderiaceae</taxon>
        <taxon>Polynucleobacter</taxon>
    </lineage>
</organism>
<dbReference type="InterPro" id="IPR007685">
    <property type="entry name" value="RelA_SpoT"/>
</dbReference>
<dbReference type="Gene3D" id="3.30.460.10">
    <property type="entry name" value="Beta Polymerase, domain 2"/>
    <property type="match status" value="1"/>
</dbReference>
<dbReference type="FunFam" id="3.30.460.10:FF:000001">
    <property type="entry name" value="GTP pyrophosphokinase RelA"/>
    <property type="match status" value="1"/>
</dbReference>
<dbReference type="InterPro" id="IPR002912">
    <property type="entry name" value="ACT_dom"/>
</dbReference>
<dbReference type="CDD" id="cd01668">
    <property type="entry name" value="TGS_RSH"/>
    <property type="match status" value="1"/>
</dbReference>
<dbReference type="InterPro" id="IPR043519">
    <property type="entry name" value="NT_sf"/>
</dbReference>
<evidence type="ECO:0000259" key="7">
    <source>
        <dbReference type="PROSITE" id="PS51880"/>
    </source>
</evidence>
<evidence type="ECO:0000256" key="2">
    <source>
        <dbReference type="ARBA" id="ARBA00019852"/>
    </source>
</evidence>
<dbReference type="Pfam" id="PF13328">
    <property type="entry name" value="HD_4"/>
    <property type="match status" value="1"/>
</dbReference>
<gene>
    <name evidence="8" type="ORF">SAMN06295916_1494</name>
</gene>
<dbReference type="InterPro" id="IPR012676">
    <property type="entry name" value="TGS-like"/>
</dbReference>